<dbReference type="InterPro" id="IPR001254">
    <property type="entry name" value="Trypsin_dom"/>
</dbReference>
<keyword evidence="4" id="KW-1185">Reference proteome</keyword>
<keyword evidence="1" id="KW-1015">Disulfide bond</keyword>
<dbReference type="PANTHER" id="PTHR24252:SF7">
    <property type="entry name" value="HYALIN"/>
    <property type="match status" value="1"/>
</dbReference>
<feature type="domain" description="Peptidase S1" evidence="2">
    <location>
        <begin position="33"/>
        <end position="155"/>
    </location>
</feature>
<evidence type="ECO:0000256" key="1">
    <source>
        <dbReference type="ARBA" id="ARBA00023157"/>
    </source>
</evidence>
<protein>
    <recommendedName>
        <fullName evidence="2">Peptidase S1 domain-containing protein</fullName>
    </recommendedName>
</protein>
<dbReference type="InterPro" id="IPR009003">
    <property type="entry name" value="Peptidase_S1_PA"/>
</dbReference>
<feature type="non-terminal residue" evidence="3">
    <location>
        <position position="1"/>
    </location>
</feature>
<dbReference type="GO" id="GO:0006508">
    <property type="term" value="P:proteolysis"/>
    <property type="evidence" value="ECO:0007669"/>
    <property type="project" value="InterPro"/>
</dbReference>
<sequence>EAGDTSEYRFFCPCLLQCGIRIAEEPGRHERAVIGSDDAPKGRWPWQIYLAPRFCGGTVISDRWILTAAHCVENREMQYVVYDGISHRNESMLDEDPENVVKSNVTEIKTHPDYINGTTTPISGRYRTSEAIHSVHFQSSGNAHLLAKFIAADSR</sequence>
<dbReference type="SUPFAM" id="SSF50494">
    <property type="entry name" value="Trypsin-like serine proteases"/>
    <property type="match status" value="1"/>
</dbReference>
<dbReference type="EMBL" id="BTSX01000084">
    <property type="protein sequence ID" value="GMT08432.1"/>
    <property type="molecule type" value="Genomic_DNA"/>
</dbReference>
<evidence type="ECO:0000313" key="3">
    <source>
        <dbReference type="EMBL" id="GMT08432.1"/>
    </source>
</evidence>
<proteinExistence type="predicted"/>
<organism evidence="3 4">
    <name type="scientific">Pristionchus entomophagus</name>
    <dbReference type="NCBI Taxonomy" id="358040"/>
    <lineage>
        <taxon>Eukaryota</taxon>
        <taxon>Metazoa</taxon>
        <taxon>Ecdysozoa</taxon>
        <taxon>Nematoda</taxon>
        <taxon>Chromadorea</taxon>
        <taxon>Rhabditida</taxon>
        <taxon>Rhabditina</taxon>
        <taxon>Diplogasteromorpha</taxon>
        <taxon>Diplogasteroidea</taxon>
        <taxon>Neodiplogasteridae</taxon>
        <taxon>Pristionchus</taxon>
    </lineage>
</organism>
<name>A0AAV5UPC9_9BILA</name>
<dbReference type="Proteomes" id="UP001432027">
    <property type="component" value="Unassembled WGS sequence"/>
</dbReference>
<gene>
    <name evidence="3" type="ORF">PENTCL1PPCAC_30606</name>
</gene>
<dbReference type="Pfam" id="PF00089">
    <property type="entry name" value="Trypsin"/>
    <property type="match status" value="1"/>
</dbReference>
<accession>A0AAV5UPC9</accession>
<dbReference type="PROSITE" id="PS50240">
    <property type="entry name" value="TRYPSIN_DOM"/>
    <property type="match status" value="1"/>
</dbReference>
<evidence type="ECO:0000259" key="2">
    <source>
        <dbReference type="PROSITE" id="PS50240"/>
    </source>
</evidence>
<dbReference type="PROSITE" id="PS00134">
    <property type="entry name" value="TRYPSIN_HIS"/>
    <property type="match status" value="1"/>
</dbReference>
<dbReference type="InterPro" id="IPR018114">
    <property type="entry name" value="TRYPSIN_HIS"/>
</dbReference>
<evidence type="ECO:0000313" key="4">
    <source>
        <dbReference type="Proteomes" id="UP001432027"/>
    </source>
</evidence>
<dbReference type="InterPro" id="IPR043504">
    <property type="entry name" value="Peptidase_S1_PA_chymotrypsin"/>
</dbReference>
<dbReference type="AlphaFoldDB" id="A0AAV5UPC9"/>
<dbReference type="Gene3D" id="2.40.10.10">
    <property type="entry name" value="Trypsin-like serine proteases"/>
    <property type="match status" value="1"/>
</dbReference>
<dbReference type="GO" id="GO:0004252">
    <property type="term" value="F:serine-type endopeptidase activity"/>
    <property type="evidence" value="ECO:0007669"/>
    <property type="project" value="InterPro"/>
</dbReference>
<dbReference type="PANTHER" id="PTHR24252">
    <property type="entry name" value="ACROSIN-RELATED"/>
    <property type="match status" value="1"/>
</dbReference>
<reference evidence="3" key="1">
    <citation type="submission" date="2023-10" db="EMBL/GenBank/DDBJ databases">
        <title>Genome assembly of Pristionchus species.</title>
        <authorList>
            <person name="Yoshida K."/>
            <person name="Sommer R.J."/>
        </authorList>
    </citation>
    <scope>NUCLEOTIDE SEQUENCE</scope>
    <source>
        <strain evidence="3">RS0144</strain>
    </source>
</reference>
<comment type="caution">
    <text evidence="3">The sequence shown here is derived from an EMBL/GenBank/DDBJ whole genome shotgun (WGS) entry which is preliminary data.</text>
</comment>